<evidence type="ECO:0000259" key="2">
    <source>
        <dbReference type="Pfam" id="PF00248"/>
    </source>
</evidence>
<gene>
    <name evidence="3" type="ORF">ESP51_13340</name>
</gene>
<dbReference type="InterPro" id="IPR050523">
    <property type="entry name" value="AKR_Detox_Biosynth"/>
</dbReference>
<accession>A0A4Q2KY32</accession>
<comment type="caution">
    <text evidence="3">The sequence shown here is derived from an EMBL/GenBank/DDBJ whole genome shotgun (WGS) entry which is preliminary data.</text>
</comment>
<dbReference type="PANTHER" id="PTHR43364:SF4">
    <property type="entry name" value="NAD(P)-LINKED OXIDOREDUCTASE SUPERFAMILY PROTEIN"/>
    <property type="match status" value="1"/>
</dbReference>
<dbReference type="AlphaFoldDB" id="A0A4Q2KY32"/>
<reference evidence="3 4" key="1">
    <citation type="submission" date="2019-01" db="EMBL/GenBank/DDBJ databases">
        <title>Agromyces.</title>
        <authorList>
            <person name="Li J."/>
        </authorList>
    </citation>
    <scope>NUCLEOTIDE SEQUENCE [LARGE SCALE GENOMIC DNA]</scope>
    <source>
        <strain evidence="3 4">DSM 15934</strain>
    </source>
</reference>
<dbReference type="OrthoDB" id="9768793at2"/>
<dbReference type="Pfam" id="PF00248">
    <property type="entry name" value="Aldo_ket_red"/>
    <property type="match status" value="1"/>
</dbReference>
<dbReference type="PANTHER" id="PTHR43364">
    <property type="entry name" value="NADH-SPECIFIC METHYLGLYOXAL REDUCTASE-RELATED"/>
    <property type="match status" value="1"/>
</dbReference>
<dbReference type="GO" id="GO:0016491">
    <property type="term" value="F:oxidoreductase activity"/>
    <property type="evidence" value="ECO:0007669"/>
    <property type="project" value="UniProtKB-KW"/>
</dbReference>
<dbReference type="CDD" id="cd19102">
    <property type="entry name" value="AKR_unchar"/>
    <property type="match status" value="1"/>
</dbReference>
<dbReference type="InterPro" id="IPR023210">
    <property type="entry name" value="NADP_OxRdtase_dom"/>
</dbReference>
<dbReference type="InterPro" id="IPR036812">
    <property type="entry name" value="NAD(P)_OxRdtase_dom_sf"/>
</dbReference>
<dbReference type="GO" id="GO:0005829">
    <property type="term" value="C:cytosol"/>
    <property type="evidence" value="ECO:0007669"/>
    <property type="project" value="TreeGrafter"/>
</dbReference>
<evidence type="ECO:0000313" key="4">
    <source>
        <dbReference type="Proteomes" id="UP000293865"/>
    </source>
</evidence>
<sequence>MPISRLGFGAWAVGGAGWRYTWGPTDDAESIAAIHAAAEHGVTWIDTAAVYGLGHSEALVGRAVAALAEADRPFVFTKAGLVWDDAHPDAAPSRVMRPESLRREVDGSLRRLGVDRIDLYQVHWPDTGESLDWNGDGGSASPNATPLAEYWAEMAALRQEGKVRAIGLSNHDVAQLDVAHAIARIDAIQPPFSALDRSAASEVRWAAEHDVAVITYSPMQSGLLTGAFSAERVAALSPDDWRRGNPAFTVELERNLRVVEALRPIAARRGVSIGAVAVAWVLAWPGISGAIVGAKTPAQVAEWAPAARLELDSAELASIAAALVGSEAGIGPVGPAATPAV</sequence>
<keyword evidence="1" id="KW-0560">Oxidoreductase</keyword>
<evidence type="ECO:0000256" key="1">
    <source>
        <dbReference type="ARBA" id="ARBA00023002"/>
    </source>
</evidence>
<dbReference type="SUPFAM" id="SSF51430">
    <property type="entry name" value="NAD(P)-linked oxidoreductase"/>
    <property type="match status" value="1"/>
</dbReference>
<dbReference type="EMBL" id="SDPN01000025">
    <property type="protein sequence ID" value="RXZ68792.1"/>
    <property type="molecule type" value="Genomic_DNA"/>
</dbReference>
<feature type="domain" description="NADP-dependent oxidoreductase" evidence="2">
    <location>
        <begin position="5"/>
        <end position="322"/>
    </location>
</feature>
<keyword evidence="4" id="KW-1185">Reference proteome</keyword>
<name>A0A4Q2KY32_9MICO</name>
<proteinExistence type="predicted"/>
<dbReference type="Gene3D" id="3.20.20.100">
    <property type="entry name" value="NADP-dependent oxidoreductase domain"/>
    <property type="match status" value="1"/>
</dbReference>
<protein>
    <submittedName>
        <fullName evidence="3">Aldo/keto reductase</fullName>
    </submittedName>
</protein>
<dbReference type="Proteomes" id="UP000293865">
    <property type="component" value="Unassembled WGS sequence"/>
</dbReference>
<organism evidence="3 4">
    <name type="scientific">Agromyces albus</name>
    <dbReference type="NCBI Taxonomy" id="205332"/>
    <lineage>
        <taxon>Bacteria</taxon>
        <taxon>Bacillati</taxon>
        <taxon>Actinomycetota</taxon>
        <taxon>Actinomycetes</taxon>
        <taxon>Micrococcales</taxon>
        <taxon>Microbacteriaceae</taxon>
        <taxon>Agromyces</taxon>
    </lineage>
</organism>
<evidence type="ECO:0000313" key="3">
    <source>
        <dbReference type="EMBL" id="RXZ68792.1"/>
    </source>
</evidence>